<dbReference type="SMR" id="A0A816J4F6"/>
<evidence type="ECO:0000256" key="10">
    <source>
        <dbReference type="ARBA" id="ARBA00023136"/>
    </source>
</evidence>
<evidence type="ECO:0000256" key="7">
    <source>
        <dbReference type="ARBA" id="ARBA00022989"/>
    </source>
</evidence>
<dbReference type="GO" id="GO:0015171">
    <property type="term" value="F:amino acid transmembrane transporter activity"/>
    <property type="evidence" value="ECO:0007669"/>
    <property type="project" value="UniProtKB-ARBA"/>
</dbReference>
<evidence type="ECO:0000256" key="1">
    <source>
        <dbReference type="ARBA" id="ARBA00004448"/>
    </source>
</evidence>
<dbReference type="InterPro" id="IPR018108">
    <property type="entry name" value="MCP_transmembrane"/>
</dbReference>
<dbReference type="PROSITE" id="PS50920">
    <property type="entry name" value="SOLCAR"/>
    <property type="match status" value="3"/>
</dbReference>
<feature type="repeat" description="Solcar" evidence="11">
    <location>
        <begin position="199"/>
        <end position="290"/>
    </location>
</feature>
<keyword evidence="4 11" id="KW-0812">Transmembrane</keyword>
<dbReference type="Pfam" id="PF00153">
    <property type="entry name" value="Mito_carr"/>
    <property type="match status" value="3"/>
</dbReference>
<dbReference type="GO" id="GO:0005743">
    <property type="term" value="C:mitochondrial inner membrane"/>
    <property type="evidence" value="ECO:0007669"/>
    <property type="project" value="UniProtKB-SubCell"/>
</dbReference>
<dbReference type="FunFam" id="1.50.40.10:FF:000019">
    <property type="entry name" value="Mitochondrial uncoupling protein 1"/>
    <property type="match status" value="1"/>
</dbReference>
<protein>
    <submittedName>
        <fullName evidence="14">(rape) hypothetical protein</fullName>
    </submittedName>
</protein>
<proteinExistence type="inferred from homology"/>
<evidence type="ECO:0000256" key="6">
    <source>
        <dbReference type="ARBA" id="ARBA00022792"/>
    </source>
</evidence>
<name>A0A816J4F6_BRANA</name>
<dbReference type="PRINTS" id="PR00784">
    <property type="entry name" value="MTUNCOUPLING"/>
</dbReference>
<evidence type="ECO:0000313" key="14">
    <source>
        <dbReference type="EMBL" id="CAF1769433.1"/>
    </source>
</evidence>
<keyword evidence="7 13" id="KW-1133">Transmembrane helix</keyword>
<dbReference type="Proteomes" id="UP001295469">
    <property type="component" value="Chromosome C09"/>
</dbReference>
<comment type="similarity">
    <text evidence="2 12">Belongs to the mitochondrial carrier (TC 2.A.29) family.</text>
</comment>
<feature type="repeat" description="Solcar" evidence="11">
    <location>
        <begin position="95"/>
        <end position="189"/>
    </location>
</feature>
<comment type="subcellular location">
    <subcellularLocation>
        <location evidence="1">Mitochondrion inner membrane</location>
        <topology evidence="1">Multi-pass membrane protein</topology>
    </subcellularLocation>
</comment>
<dbReference type="AlphaFoldDB" id="A0A816J4F6"/>
<feature type="repeat" description="Solcar" evidence="11">
    <location>
        <begin position="299"/>
        <end position="382"/>
    </location>
</feature>
<sequence length="390" mass="43012">MQFTFFLSISVEDQIYFVGFRLFIALGSYDITRPEAYVTMVSIGLQLMGHHGTWMEPYKILDHSFLHLPQSVLPRFRSCLYTATTMADLNPRIEISFLETFICSAFAACFAELCTVPLDTAKVRLQLQRKIPTGDGDNLPKYRGSLGTLSTIAREEGISGLWKGVIAGLHRQCIYGGLRIGLYEPVKTFLVGSDFIGDIPLYQKILAALLTGAIAIIVANPTDLVKVRLQSEGKLPAGVPKRYAGAVDAYFTIVKMEGVSALWTGLGPNIARNAIVNAAELASYDQIKETIMKIPGFGDSVLTHLLAGLAAGLFAVCIGSPVDVVKSRMMGDSTYRNTIDCFIKTMKTEGIMAFYKGFLPNFTRLGTWNVVMFLTLEQVKKVFLREVLLD</sequence>
<evidence type="ECO:0000256" key="9">
    <source>
        <dbReference type="ARBA" id="ARBA00023128"/>
    </source>
</evidence>
<dbReference type="PANTHER" id="PTHR45618">
    <property type="entry name" value="MITOCHONDRIAL DICARBOXYLATE CARRIER-RELATED"/>
    <property type="match status" value="1"/>
</dbReference>
<keyword evidence="8" id="KW-0346">Stress response</keyword>
<evidence type="ECO:0000256" key="3">
    <source>
        <dbReference type="ARBA" id="ARBA00022448"/>
    </source>
</evidence>
<evidence type="ECO:0000256" key="2">
    <source>
        <dbReference type="ARBA" id="ARBA00006375"/>
    </source>
</evidence>
<feature type="transmembrane region" description="Helical" evidence="13">
    <location>
        <begin position="301"/>
        <end position="322"/>
    </location>
</feature>
<organism evidence="14">
    <name type="scientific">Brassica napus</name>
    <name type="common">Rape</name>
    <dbReference type="NCBI Taxonomy" id="3708"/>
    <lineage>
        <taxon>Eukaryota</taxon>
        <taxon>Viridiplantae</taxon>
        <taxon>Streptophyta</taxon>
        <taxon>Embryophyta</taxon>
        <taxon>Tracheophyta</taxon>
        <taxon>Spermatophyta</taxon>
        <taxon>Magnoliopsida</taxon>
        <taxon>eudicotyledons</taxon>
        <taxon>Gunneridae</taxon>
        <taxon>Pentapetalae</taxon>
        <taxon>rosids</taxon>
        <taxon>malvids</taxon>
        <taxon>Brassicales</taxon>
        <taxon>Brassicaceae</taxon>
        <taxon>Brassiceae</taxon>
        <taxon>Brassica</taxon>
    </lineage>
</organism>
<evidence type="ECO:0000256" key="12">
    <source>
        <dbReference type="RuleBase" id="RU000488"/>
    </source>
</evidence>
<keyword evidence="10 11" id="KW-0472">Membrane</keyword>
<dbReference type="InterPro" id="IPR023395">
    <property type="entry name" value="MCP_dom_sf"/>
</dbReference>
<accession>A0A816J4F6</accession>
<gene>
    <name evidence="14" type="ORF">DARMORV10_C09P51170.1</name>
</gene>
<evidence type="ECO:0000256" key="5">
    <source>
        <dbReference type="ARBA" id="ARBA00022737"/>
    </source>
</evidence>
<evidence type="ECO:0000256" key="8">
    <source>
        <dbReference type="ARBA" id="ARBA00023016"/>
    </source>
</evidence>
<dbReference type="EMBL" id="HG994373">
    <property type="protein sequence ID" value="CAF1769433.1"/>
    <property type="molecule type" value="Genomic_DNA"/>
</dbReference>
<keyword evidence="9" id="KW-0496">Mitochondrion</keyword>
<evidence type="ECO:0000256" key="11">
    <source>
        <dbReference type="PROSITE-ProRule" id="PRU00282"/>
    </source>
</evidence>
<keyword evidence="3 12" id="KW-0813">Transport</keyword>
<dbReference type="InterPro" id="IPR002067">
    <property type="entry name" value="MCP"/>
</dbReference>
<keyword evidence="5" id="KW-0677">Repeat</keyword>
<dbReference type="InterPro" id="IPR050391">
    <property type="entry name" value="Mito_Metabolite_Transporter"/>
</dbReference>
<dbReference type="SUPFAM" id="SSF103506">
    <property type="entry name" value="Mitochondrial carrier"/>
    <property type="match status" value="1"/>
</dbReference>
<evidence type="ECO:0000256" key="13">
    <source>
        <dbReference type="SAM" id="Phobius"/>
    </source>
</evidence>
<reference evidence="14" key="1">
    <citation type="submission" date="2021-01" db="EMBL/GenBank/DDBJ databases">
        <authorList>
            <consortium name="Genoscope - CEA"/>
            <person name="William W."/>
        </authorList>
    </citation>
    <scope>NUCLEOTIDE SEQUENCE</scope>
</reference>
<evidence type="ECO:0000256" key="4">
    <source>
        <dbReference type="ARBA" id="ARBA00022692"/>
    </source>
</evidence>
<keyword evidence="6" id="KW-0999">Mitochondrion inner membrane</keyword>
<dbReference type="Gene3D" id="1.50.40.10">
    <property type="entry name" value="Mitochondrial carrier domain"/>
    <property type="match status" value="1"/>
</dbReference>